<feature type="region of interest" description="Disordered" evidence="1">
    <location>
        <begin position="217"/>
        <end position="240"/>
    </location>
</feature>
<keyword evidence="4" id="KW-1185">Reference proteome</keyword>
<sequence length="240" mass="26785">MTTDRAIGRRSGIEPASLFAPDPVSAALEHPRTSELRRWTLDYLCRPHPDLGRHGPVCPYMSHAVERRFLWAAFFDGPRIDIERIAGIVDDLYELFPVLQPTKEPDARFKAVLVVFPDLTDYTGIEAVQRDQKTRFVHDGLMLGQFYPGCTVAGLHNPRFPALDSPLPLLAVRHMVATDFLFLDTSQEWIDIYLHIFAPSIPEFITSAMADRLVHEPAVPDSDPAAPEPVGARGGAPRPP</sequence>
<evidence type="ECO:0000313" key="4">
    <source>
        <dbReference type="Proteomes" id="UP001550628"/>
    </source>
</evidence>
<evidence type="ECO:0000259" key="2">
    <source>
        <dbReference type="Pfam" id="PF21780"/>
    </source>
</evidence>
<dbReference type="EMBL" id="JBEYBF010000006">
    <property type="protein sequence ID" value="MEU1952402.1"/>
    <property type="molecule type" value="Genomic_DNA"/>
</dbReference>
<name>A0ABV2WND8_9NOCA</name>
<proteinExistence type="predicted"/>
<accession>A0ABV2WND8</accession>
<protein>
    <submittedName>
        <fullName evidence="3">DUF6875 domain-containing protein</fullName>
    </submittedName>
</protein>
<evidence type="ECO:0000313" key="3">
    <source>
        <dbReference type="EMBL" id="MEU1952402.1"/>
    </source>
</evidence>
<reference evidence="3 4" key="1">
    <citation type="submission" date="2024-06" db="EMBL/GenBank/DDBJ databases">
        <title>The Natural Products Discovery Center: Release of the First 8490 Sequenced Strains for Exploring Actinobacteria Biosynthetic Diversity.</title>
        <authorList>
            <person name="Kalkreuter E."/>
            <person name="Kautsar S.A."/>
            <person name="Yang D."/>
            <person name="Bader C.D."/>
            <person name="Teijaro C.N."/>
            <person name="Fluegel L."/>
            <person name="Davis C.M."/>
            <person name="Simpson J.R."/>
            <person name="Lauterbach L."/>
            <person name="Steele A.D."/>
            <person name="Gui C."/>
            <person name="Meng S."/>
            <person name="Li G."/>
            <person name="Viehrig K."/>
            <person name="Ye F."/>
            <person name="Su P."/>
            <person name="Kiefer A.F."/>
            <person name="Nichols A."/>
            <person name="Cepeda A.J."/>
            <person name="Yan W."/>
            <person name="Fan B."/>
            <person name="Jiang Y."/>
            <person name="Adhikari A."/>
            <person name="Zheng C.-J."/>
            <person name="Schuster L."/>
            <person name="Cowan T.M."/>
            <person name="Smanski M.J."/>
            <person name="Chevrette M.G."/>
            <person name="De Carvalho L.P.S."/>
            <person name="Shen B."/>
        </authorList>
    </citation>
    <scope>NUCLEOTIDE SEQUENCE [LARGE SCALE GENOMIC DNA]</scope>
    <source>
        <strain evidence="3 4">NPDC019708</strain>
    </source>
</reference>
<comment type="caution">
    <text evidence="3">The sequence shown here is derived from an EMBL/GenBank/DDBJ whole genome shotgun (WGS) entry which is preliminary data.</text>
</comment>
<dbReference type="Pfam" id="PF21780">
    <property type="entry name" value="DUF6875"/>
    <property type="match status" value="1"/>
</dbReference>
<organism evidence="3 4">
    <name type="scientific">Nocardia rhamnosiphila</name>
    <dbReference type="NCBI Taxonomy" id="426716"/>
    <lineage>
        <taxon>Bacteria</taxon>
        <taxon>Bacillati</taxon>
        <taxon>Actinomycetota</taxon>
        <taxon>Actinomycetes</taxon>
        <taxon>Mycobacteriales</taxon>
        <taxon>Nocardiaceae</taxon>
        <taxon>Nocardia</taxon>
    </lineage>
</organism>
<dbReference type="Proteomes" id="UP001550628">
    <property type="component" value="Unassembled WGS sequence"/>
</dbReference>
<dbReference type="RefSeq" id="WP_051714177.1">
    <property type="nucleotide sequence ID" value="NZ_JBEXYG010000002.1"/>
</dbReference>
<dbReference type="InterPro" id="IPR049240">
    <property type="entry name" value="DUF6875"/>
</dbReference>
<evidence type="ECO:0000256" key="1">
    <source>
        <dbReference type="SAM" id="MobiDB-lite"/>
    </source>
</evidence>
<gene>
    <name evidence="3" type="ORF">ABZ510_11115</name>
</gene>
<dbReference type="GeneID" id="96242523"/>
<feature type="domain" description="DUF6875" evidence="2">
    <location>
        <begin position="34"/>
        <end position="204"/>
    </location>
</feature>